<dbReference type="Proteomes" id="UP001162780">
    <property type="component" value="Chromosome"/>
</dbReference>
<dbReference type="SUPFAM" id="SSF81606">
    <property type="entry name" value="PP2C-like"/>
    <property type="match status" value="1"/>
</dbReference>
<evidence type="ECO:0000313" key="3">
    <source>
        <dbReference type="Proteomes" id="UP001162780"/>
    </source>
</evidence>
<dbReference type="Pfam" id="PF13672">
    <property type="entry name" value="PP2C_2"/>
    <property type="match status" value="1"/>
</dbReference>
<dbReference type="Gene3D" id="3.60.40.10">
    <property type="entry name" value="PPM-type phosphatase domain"/>
    <property type="match status" value="1"/>
</dbReference>
<dbReference type="InterPro" id="IPR001932">
    <property type="entry name" value="PPM-type_phosphatase-like_dom"/>
</dbReference>
<dbReference type="CDD" id="cd00143">
    <property type="entry name" value="PP2Cc"/>
    <property type="match status" value="1"/>
</dbReference>
<dbReference type="RefSeq" id="WP_255186629.1">
    <property type="nucleotide sequence ID" value="NZ_CP113517.1"/>
</dbReference>
<evidence type="ECO:0000313" key="2">
    <source>
        <dbReference type="EMBL" id="WAR45720.1"/>
    </source>
</evidence>
<dbReference type="PANTHER" id="PTHR47992">
    <property type="entry name" value="PROTEIN PHOSPHATASE"/>
    <property type="match status" value="1"/>
</dbReference>
<dbReference type="EMBL" id="CP113517">
    <property type="protein sequence ID" value="WAR45720.1"/>
    <property type="molecule type" value="Genomic_DNA"/>
</dbReference>
<keyword evidence="3" id="KW-1185">Reference proteome</keyword>
<dbReference type="SMART" id="SM00331">
    <property type="entry name" value="PP2C_SIG"/>
    <property type="match status" value="1"/>
</dbReference>
<organism evidence="2 3">
    <name type="scientific">Methylomonas rapida</name>
    <dbReference type="NCBI Taxonomy" id="2963939"/>
    <lineage>
        <taxon>Bacteria</taxon>
        <taxon>Pseudomonadati</taxon>
        <taxon>Pseudomonadota</taxon>
        <taxon>Gammaproteobacteria</taxon>
        <taxon>Methylococcales</taxon>
        <taxon>Methylococcaceae</taxon>
        <taxon>Methylomonas</taxon>
    </lineage>
</organism>
<evidence type="ECO:0000259" key="1">
    <source>
        <dbReference type="PROSITE" id="PS51746"/>
    </source>
</evidence>
<sequence>MKVSPGNASHIGRRQQQQDAFALSDFDDAEFIEHGGYLAVVADGVGGLAHGAEAADTAVSRFVADYRSKFEQQSVDSALDEALDHANHAVCDAGFYLGCPERMGSTLLAAVIYQGQLYWRSVGDSHLYLCRDGRIGQLNAGHNFARQLQTLANEGIISQQEADTHPERQALEAFLGLNPLPARDRNRQPLPLQDGDVILMCTDGIYAELSDDEMMACLNQTPMAAAQALCDVVLAKQQPHQDNLTALVLAYESKESKPVSWSGRFALYGVIGLFLLMLAEYLA</sequence>
<protein>
    <submittedName>
        <fullName evidence="2">Serine/threonine-protein phosphatase</fullName>
    </submittedName>
</protein>
<accession>A0ABY7GMJ9</accession>
<dbReference type="PROSITE" id="PS51746">
    <property type="entry name" value="PPM_2"/>
    <property type="match status" value="1"/>
</dbReference>
<name>A0ABY7GMJ9_9GAMM</name>
<proteinExistence type="predicted"/>
<feature type="domain" description="PPM-type phosphatase" evidence="1">
    <location>
        <begin position="1"/>
        <end position="251"/>
    </location>
</feature>
<gene>
    <name evidence="2" type="ORF">NM686_004185</name>
</gene>
<dbReference type="InterPro" id="IPR036457">
    <property type="entry name" value="PPM-type-like_dom_sf"/>
</dbReference>
<reference evidence="2" key="1">
    <citation type="submission" date="2022-11" db="EMBL/GenBank/DDBJ databases">
        <title>Methylomonas rapida sp. nov., Carotenoid-Producing Obligate Methanotrophs with High Growth Characteristics and Biotechnological Potential.</title>
        <authorList>
            <person name="Tikhonova E.N."/>
            <person name="Suleimanov R.Z."/>
            <person name="Miroshnikov K."/>
            <person name="Oshkin I.Y."/>
            <person name="Belova S.E."/>
            <person name="Danilova O.V."/>
            <person name="Ashikhmin A."/>
            <person name="Konopkin A."/>
            <person name="But S.Y."/>
            <person name="Khmelenina V.N."/>
            <person name="Kuznetsov N."/>
            <person name="Pimenov N.V."/>
            <person name="Dedysh S.N."/>
        </authorList>
    </citation>
    <scope>NUCLEOTIDE SEQUENCE</scope>
    <source>
        <strain evidence="2">MP1</strain>
    </source>
</reference>
<dbReference type="SMART" id="SM00332">
    <property type="entry name" value="PP2Cc"/>
    <property type="match status" value="1"/>
</dbReference>
<dbReference type="InterPro" id="IPR015655">
    <property type="entry name" value="PP2C"/>
</dbReference>